<dbReference type="PROSITE" id="PS51257">
    <property type="entry name" value="PROKAR_LIPOPROTEIN"/>
    <property type="match status" value="1"/>
</dbReference>
<proteinExistence type="predicted"/>
<name>A0A369PT20_9SPHI</name>
<dbReference type="Proteomes" id="UP000253961">
    <property type="component" value="Unassembled WGS sequence"/>
</dbReference>
<organism evidence="1 2">
    <name type="scientific">Pedobacter chinensis</name>
    <dbReference type="NCBI Taxonomy" id="2282421"/>
    <lineage>
        <taxon>Bacteria</taxon>
        <taxon>Pseudomonadati</taxon>
        <taxon>Bacteroidota</taxon>
        <taxon>Sphingobacteriia</taxon>
        <taxon>Sphingobacteriales</taxon>
        <taxon>Sphingobacteriaceae</taxon>
        <taxon>Pedobacter</taxon>
    </lineage>
</organism>
<evidence type="ECO:0000313" key="1">
    <source>
        <dbReference type="EMBL" id="RDC55400.1"/>
    </source>
</evidence>
<dbReference type="RefSeq" id="WP_115404090.1">
    <property type="nucleotide sequence ID" value="NZ_QPKV01000007.1"/>
</dbReference>
<accession>A0A369PT20</accession>
<dbReference type="EMBL" id="QPKV01000007">
    <property type="protein sequence ID" value="RDC55400.1"/>
    <property type="molecule type" value="Genomic_DNA"/>
</dbReference>
<keyword evidence="2" id="KW-1185">Reference proteome</keyword>
<sequence>MTKKIYIMLFALALFSCNQKNESEANTDLLYFDLKGFFEQEIVRLEKLNPTVNKAVSVNETPENKNVKITDWKKELAIFVNADINKASWRGSFKINKENNADIYVSNNKKIPVKKVHIEKQGLKVSKIEILIANTNILFQSHDTLSYYPDSLYEIKKQQKIKLLSEKKYKVIGKF</sequence>
<comment type="caution">
    <text evidence="1">The sequence shown here is derived from an EMBL/GenBank/DDBJ whole genome shotgun (WGS) entry which is preliminary data.</text>
</comment>
<evidence type="ECO:0000313" key="2">
    <source>
        <dbReference type="Proteomes" id="UP000253961"/>
    </source>
</evidence>
<reference evidence="1 2" key="1">
    <citation type="submission" date="2018-07" db="EMBL/GenBank/DDBJ databases">
        <title>Pedobacter sp. nov., isolated from soil.</title>
        <authorList>
            <person name="Zhou L.Y."/>
            <person name="Du Z.J."/>
        </authorList>
    </citation>
    <scope>NUCLEOTIDE SEQUENCE [LARGE SCALE GENOMIC DNA]</scope>
    <source>
        <strain evidence="1 2">JDX94</strain>
    </source>
</reference>
<protein>
    <submittedName>
        <fullName evidence="1">Uncharacterized protein</fullName>
    </submittedName>
</protein>
<dbReference type="AlphaFoldDB" id="A0A369PT20"/>
<gene>
    <name evidence="1" type="ORF">DU508_17670</name>
</gene>
<dbReference type="OrthoDB" id="794757at2"/>